<dbReference type="InterPro" id="IPR041677">
    <property type="entry name" value="DNA2/NAM7_AAA_11"/>
</dbReference>
<dbReference type="Pfam" id="PF21634">
    <property type="entry name" value="MOV-10_beta-barrel"/>
    <property type="match status" value="1"/>
</dbReference>
<dbReference type="GO" id="GO:0005737">
    <property type="term" value="C:cytoplasm"/>
    <property type="evidence" value="ECO:0007669"/>
    <property type="project" value="UniProtKB-SubCell"/>
</dbReference>
<keyword evidence="4" id="KW-0963">Cytoplasm</keyword>
<organism evidence="14 15">
    <name type="scientific">Rhodocollybia butyracea</name>
    <dbReference type="NCBI Taxonomy" id="206335"/>
    <lineage>
        <taxon>Eukaryota</taxon>
        <taxon>Fungi</taxon>
        <taxon>Dikarya</taxon>
        <taxon>Basidiomycota</taxon>
        <taxon>Agaricomycotina</taxon>
        <taxon>Agaricomycetes</taxon>
        <taxon>Agaricomycetidae</taxon>
        <taxon>Agaricales</taxon>
        <taxon>Marasmiineae</taxon>
        <taxon>Omphalotaceae</taxon>
        <taxon>Rhodocollybia</taxon>
    </lineage>
</organism>
<evidence type="ECO:0000256" key="7">
    <source>
        <dbReference type="ARBA" id="ARBA00022806"/>
    </source>
</evidence>
<proteinExistence type="inferred from homology"/>
<protein>
    <recommendedName>
        <fullName evidence="3">RNA helicase</fullName>
        <ecNumber evidence="3">3.6.4.13</ecNumber>
    </recommendedName>
</protein>
<evidence type="ECO:0000256" key="2">
    <source>
        <dbReference type="ARBA" id="ARBA00005601"/>
    </source>
</evidence>
<accession>A0A9P5PK37</accession>
<dbReference type="AlphaFoldDB" id="A0A9P5PK37"/>
<keyword evidence="9" id="KW-0943">RNA-mediated gene silencing</keyword>
<comment type="caution">
    <text evidence="14">The sequence shown here is derived from an EMBL/GenBank/DDBJ whole genome shotgun (WGS) entry which is preliminary data.</text>
</comment>
<evidence type="ECO:0000256" key="6">
    <source>
        <dbReference type="ARBA" id="ARBA00022801"/>
    </source>
</evidence>
<dbReference type="OrthoDB" id="6513042at2759"/>
<dbReference type="InterPro" id="IPR041679">
    <property type="entry name" value="DNA2/NAM7-like_C"/>
</dbReference>
<evidence type="ECO:0000256" key="8">
    <source>
        <dbReference type="ARBA" id="ARBA00022840"/>
    </source>
</evidence>
<evidence type="ECO:0000256" key="4">
    <source>
        <dbReference type="ARBA" id="ARBA00022490"/>
    </source>
</evidence>
<evidence type="ECO:0000256" key="1">
    <source>
        <dbReference type="ARBA" id="ARBA00004496"/>
    </source>
</evidence>
<dbReference type="Pfam" id="PF13086">
    <property type="entry name" value="AAA_11"/>
    <property type="match status" value="2"/>
</dbReference>
<evidence type="ECO:0000256" key="9">
    <source>
        <dbReference type="ARBA" id="ARBA00023158"/>
    </source>
</evidence>
<evidence type="ECO:0000259" key="13">
    <source>
        <dbReference type="Pfam" id="PF21634"/>
    </source>
</evidence>
<dbReference type="Proteomes" id="UP000772434">
    <property type="component" value="Unassembled WGS sequence"/>
</dbReference>
<feature type="domain" description="Helicase MOV-10-like beta-barrel" evidence="13">
    <location>
        <begin position="42"/>
        <end position="109"/>
    </location>
</feature>
<evidence type="ECO:0000256" key="10">
    <source>
        <dbReference type="ARBA" id="ARBA00047984"/>
    </source>
</evidence>
<dbReference type="PANTHER" id="PTHR45418:SF1">
    <property type="entry name" value="CANCER_TESTIS ANTIGEN 55"/>
    <property type="match status" value="1"/>
</dbReference>
<dbReference type="EC" id="3.6.4.13" evidence="3"/>
<keyword evidence="7" id="KW-0347">Helicase</keyword>
<dbReference type="GO" id="GO:0032574">
    <property type="term" value="F:5'-3' RNA helicase activity"/>
    <property type="evidence" value="ECO:0007669"/>
    <property type="project" value="InterPro"/>
</dbReference>
<sequence>MQRMYIPQVLTSTTYAKHFKHLIWAEEFQMDHDLEYYGINDAQLSRHNSYYYLKVPGLAEKRPSVLVGDRILARHWCEGNVHVVRKEEVGLKFHRSFVASPSEKFFIRFKLNRYPVRRQHQALDSAFSQDRVLFPSSSHIPRAIPRTTAPTTYEVTQAVLSIIYRERGSMPFVIFGPPGTGKTVTMVEAILQVLAMSSTARVLACAPSNSAADLIAKDEIRPPLLLILTRMETATFSVPPMIRMLRFRVIVTTCVSANMMPGIGMPRGHFSHIFVDEAGQATEPEAMIGIKSMADNNTNVVLSGDPKQLGPIIRSTVARALGLEKSLIERLMEREIYDEVQGYGKSVVKLIKNFRSHSAILKFPNEKFYRGDLQCCGDPKVINFYLNSQHVVKKTFPIVFHSTCGKDDREASSPSFFNIDEVTQVKALVQSLRSDRTLRITDNDIGIIAPYHAQRLRAVADGVKVGSVEEFQGQERRVIIISTVRSSKEFVEYDLRHTLGFVANPRRFNVAVTRAQALLYIVGDPSVLALDPLWRGFLNYIHQNGGWKGSSPTWDTRAPVDEKSRYDAVVRGKAQLDMNEFTRMIEALTIGGVQALQDGEDEDVNANVDRPWNEVE</sequence>
<evidence type="ECO:0000259" key="11">
    <source>
        <dbReference type="Pfam" id="PF13086"/>
    </source>
</evidence>
<dbReference type="InterPro" id="IPR026122">
    <property type="entry name" value="MOV-10/SDE3_DEXXQ/H-box"/>
</dbReference>
<dbReference type="CDD" id="cd18038">
    <property type="entry name" value="DEXXQc_Helz-like"/>
    <property type="match status" value="1"/>
</dbReference>
<dbReference type="EMBL" id="JADNRY010000078">
    <property type="protein sequence ID" value="KAF9067041.1"/>
    <property type="molecule type" value="Genomic_DNA"/>
</dbReference>
<comment type="similarity">
    <text evidence="2">Belongs to the DNA2/NAM7 helicase family. SDE3 subfamily.</text>
</comment>
<evidence type="ECO:0000313" key="14">
    <source>
        <dbReference type="EMBL" id="KAF9067041.1"/>
    </source>
</evidence>
<keyword evidence="8" id="KW-0067">ATP-binding</keyword>
<dbReference type="PANTHER" id="PTHR45418">
    <property type="entry name" value="CANCER/TESTIS ANTIGEN 55"/>
    <property type="match status" value="1"/>
</dbReference>
<keyword evidence="6 14" id="KW-0378">Hydrolase</keyword>
<feature type="domain" description="DNA2/NAM7 helicase helicase" evidence="11">
    <location>
        <begin position="171"/>
        <end position="217"/>
    </location>
</feature>
<dbReference type="InterPro" id="IPR047187">
    <property type="entry name" value="SF1_C_Upf1"/>
</dbReference>
<feature type="domain" description="DNA2/NAM7 helicase helicase" evidence="11">
    <location>
        <begin position="247"/>
        <end position="315"/>
    </location>
</feature>
<evidence type="ECO:0000256" key="5">
    <source>
        <dbReference type="ARBA" id="ARBA00022741"/>
    </source>
</evidence>
<name>A0A9P5PK37_9AGAR</name>
<keyword evidence="15" id="KW-1185">Reference proteome</keyword>
<dbReference type="Pfam" id="PF13087">
    <property type="entry name" value="AAA_12"/>
    <property type="match status" value="1"/>
</dbReference>
<gene>
    <name evidence="14" type="ORF">BDP27DRAFT_1329429</name>
</gene>
<dbReference type="InterPro" id="IPR027417">
    <property type="entry name" value="P-loop_NTPase"/>
</dbReference>
<evidence type="ECO:0000313" key="15">
    <source>
        <dbReference type="Proteomes" id="UP000772434"/>
    </source>
</evidence>
<dbReference type="GO" id="GO:0031047">
    <property type="term" value="P:regulatory ncRNA-mediated gene silencing"/>
    <property type="evidence" value="ECO:0007669"/>
    <property type="project" value="UniProtKB-KW"/>
</dbReference>
<evidence type="ECO:0000256" key="3">
    <source>
        <dbReference type="ARBA" id="ARBA00012552"/>
    </source>
</evidence>
<dbReference type="SUPFAM" id="SSF52540">
    <property type="entry name" value="P-loop containing nucleoside triphosphate hydrolases"/>
    <property type="match status" value="1"/>
</dbReference>
<dbReference type="InterPro" id="IPR049080">
    <property type="entry name" value="MOV-10-like_beta-barrel"/>
</dbReference>
<comment type="subcellular location">
    <subcellularLocation>
        <location evidence="1">Cytoplasm</location>
    </subcellularLocation>
</comment>
<dbReference type="GO" id="GO:0005524">
    <property type="term" value="F:ATP binding"/>
    <property type="evidence" value="ECO:0007669"/>
    <property type="project" value="UniProtKB-KW"/>
</dbReference>
<keyword evidence="5" id="KW-0547">Nucleotide-binding</keyword>
<comment type="catalytic activity">
    <reaction evidence="10">
        <text>ATP + H2O = ADP + phosphate + H(+)</text>
        <dbReference type="Rhea" id="RHEA:13065"/>
        <dbReference type="ChEBI" id="CHEBI:15377"/>
        <dbReference type="ChEBI" id="CHEBI:15378"/>
        <dbReference type="ChEBI" id="CHEBI:30616"/>
        <dbReference type="ChEBI" id="CHEBI:43474"/>
        <dbReference type="ChEBI" id="CHEBI:456216"/>
        <dbReference type="EC" id="3.6.4.13"/>
    </reaction>
</comment>
<feature type="domain" description="DNA2/NAM7 helicase-like C-terminal" evidence="12">
    <location>
        <begin position="323"/>
        <end position="525"/>
    </location>
</feature>
<reference evidence="14" key="1">
    <citation type="submission" date="2020-11" db="EMBL/GenBank/DDBJ databases">
        <authorList>
            <consortium name="DOE Joint Genome Institute"/>
            <person name="Ahrendt S."/>
            <person name="Riley R."/>
            <person name="Andreopoulos W."/>
            <person name="Labutti K."/>
            <person name="Pangilinan J."/>
            <person name="Ruiz-Duenas F.J."/>
            <person name="Barrasa J.M."/>
            <person name="Sanchez-Garcia M."/>
            <person name="Camarero S."/>
            <person name="Miyauchi S."/>
            <person name="Serrano A."/>
            <person name="Linde D."/>
            <person name="Babiker R."/>
            <person name="Drula E."/>
            <person name="Ayuso-Fernandez I."/>
            <person name="Pacheco R."/>
            <person name="Padilla G."/>
            <person name="Ferreira P."/>
            <person name="Barriuso J."/>
            <person name="Kellner H."/>
            <person name="Castanera R."/>
            <person name="Alfaro M."/>
            <person name="Ramirez L."/>
            <person name="Pisabarro A.G."/>
            <person name="Kuo A."/>
            <person name="Tritt A."/>
            <person name="Lipzen A."/>
            <person name="He G."/>
            <person name="Yan M."/>
            <person name="Ng V."/>
            <person name="Cullen D."/>
            <person name="Martin F."/>
            <person name="Rosso M.-N."/>
            <person name="Henrissat B."/>
            <person name="Hibbett D."/>
            <person name="Martinez A.T."/>
            <person name="Grigoriev I.V."/>
        </authorList>
    </citation>
    <scope>NUCLEOTIDE SEQUENCE</scope>
    <source>
        <strain evidence="14">AH 40177</strain>
    </source>
</reference>
<dbReference type="CDD" id="cd18808">
    <property type="entry name" value="SF1_C_Upf1"/>
    <property type="match status" value="1"/>
</dbReference>
<dbReference type="GO" id="GO:0016787">
    <property type="term" value="F:hydrolase activity"/>
    <property type="evidence" value="ECO:0007669"/>
    <property type="project" value="UniProtKB-KW"/>
</dbReference>
<evidence type="ECO:0000259" key="12">
    <source>
        <dbReference type="Pfam" id="PF13087"/>
    </source>
</evidence>
<dbReference type="Gene3D" id="3.40.50.300">
    <property type="entry name" value="P-loop containing nucleotide triphosphate hydrolases"/>
    <property type="match status" value="2"/>
</dbReference>
<dbReference type="GO" id="GO:0003723">
    <property type="term" value="F:RNA binding"/>
    <property type="evidence" value="ECO:0007669"/>
    <property type="project" value="InterPro"/>
</dbReference>